<comment type="caution">
    <text evidence="1">The sequence shown here is derived from an EMBL/GenBank/DDBJ whole genome shotgun (WGS) entry which is preliminary data.</text>
</comment>
<dbReference type="PROSITE" id="PS51318">
    <property type="entry name" value="TAT"/>
    <property type="match status" value="1"/>
</dbReference>
<dbReference type="AlphaFoldDB" id="A0A2T0PZK6"/>
<dbReference type="InterPro" id="IPR006311">
    <property type="entry name" value="TAT_signal"/>
</dbReference>
<reference evidence="1 2" key="1">
    <citation type="submission" date="2018-03" db="EMBL/GenBank/DDBJ databases">
        <title>Genomic Encyclopedia of Archaeal and Bacterial Type Strains, Phase II (KMG-II): from individual species to whole genera.</title>
        <authorList>
            <person name="Goeker M."/>
        </authorList>
    </citation>
    <scope>NUCLEOTIDE SEQUENCE [LARGE SCALE GENOMIC DNA]</scope>
    <source>
        <strain evidence="1 2">DSM 45601</strain>
    </source>
</reference>
<keyword evidence="2" id="KW-1185">Reference proteome</keyword>
<dbReference type="Proteomes" id="UP000237846">
    <property type="component" value="Unassembled WGS sequence"/>
</dbReference>
<name>A0A2T0PZK6_9ACTN</name>
<dbReference type="InterPro" id="IPR050490">
    <property type="entry name" value="Bact_solute-bd_prot1"/>
</dbReference>
<dbReference type="EMBL" id="PVZC01000007">
    <property type="protein sequence ID" value="PRX96847.1"/>
    <property type="molecule type" value="Genomic_DNA"/>
</dbReference>
<dbReference type="Pfam" id="PF13416">
    <property type="entry name" value="SBP_bac_8"/>
    <property type="match status" value="1"/>
</dbReference>
<dbReference type="RefSeq" id="WP_106250398.1">
    <property type="nucleotide sequence ID" value="NZ_PVZC01000007.1"/>
</dbReference>
<accession>A0A2T0PZK6</accession>
<dbReference type="Gene3D" id="3.40.190.10">
    <property type="entry name" value="Periplasmic binding protein-like II"/>
    <property type="match status" value="1"/>
</dbReference>
<proteinExistence type="predicted"/>
<dbReference type="InterPro" id="IPR006059">
    <property type="entry name" value="SBP"/>
</dbReference>
<gene>
    <name evidence="1" type="ORF">CLV72_107370</name>
</gene>
<sequence>MAGRPGGAGVPPGPLGRPLSRRGLIAGGLALAGTVGLGGALAGCGAGGAGAQSRIRFWSPLTGGDGALMEEMIAAVERRAAEIDVDSTVLAWGPPYYTKLAMSSVGGRAPEVGVMHLSRLTGYAPGGLLHPFDLGMLAEFGLTEDQLNAGLRSRSTHDGEVYAIPLDSHPFIAFYDTDIADRAGLLDTDGRLREFESPEDFVAASRELAAASGDQGVAFGYVNDDSQSWRLFLTLYTQAGATIEFPPGGEPVFDPDAALRVFRFLAELLDGQSSPNNLDYFGALAGFADGRAGVLFTGEWELPYLRETQLALGAAPFPTIFEQPANYADAHAFVLPRQSEPDPERVRATHRFVALILRESLTWAQAGHIPAYLPILELPEYGELRPQVDYAVAGERVVLDPPAWFAGAGSEFHTQTTGAMSTALTGAGPEAAVEQLSGVLTAFANRQNPTEGDR</sequence>
<evidence type="ECO:0000313" key="1">
    <source>
        <dbReference type="EMBL" id="PRX96847.1"/>
    </source>
</evidence>
<protein>
    <submittedName>
        <fullName evidence="1">Carbohydrate ABC transporter substrate-binding protein (CUT1 family)</fullName>
    </submittedName>
</protein>
<evidence type="ECO:0000313" key="2">
    <source>
        <dbReference type="Proteomes" id="UP000237846"/>
    </source>
</evidence>
<dbReference type="PANTHER" id="PTHR43649">
    <property type="entry name" value="ARABINOSE-BINDING PROTEIN-RELATED"/>
    <property type="match status" value="1"/>
</dbReference>
<dbReference type="PANTHER" id="PTHR43649:SF14">
    <property type="entry name" value="BLR3389 PROTEIN"/>
    <property type="match status" value="1"/>
</dbReference>
<organism evidence="1 2">
    <name type="scientific">Allonocardiopsis opalescens</name>
    <dbReference type="NCBI Taxonomy" id="1144618"/>
    <lineage>
        <taxon>Bacteria</taxon>
        <taxon>Bacillati</taxon>
        <taxon>Actinomycetota</taxon>
        <taxon>Actinomycetes</taxon>
        <taxon>Streptosporangiales</taxon>
        <taxon>Allonocardiopsis</taxon>
    </lineage>
</organism>
<dbReference type="SUPFAM" id="SSF53850">
    <property type="entry name" value="Periplasmic binding protein-like II"/>
    <property type="match status" value="1"/>
</dbReference>
<dbReference type="OrthoDB" id="7937990at2"/>